<dbReference type="Proteomes" id="UP001220610">
    <property type="component" value="Chromosome"/>
</dbReference>
<proteinExistence type="predicted"/>
<dbReference type="AlphaFoldDB" id="A0AAJ6BIB9"/>
<name>A0AAJ6BIB9_9BACT</name>
<sequence length="174" mass="20257">MQRQTIVYHHHDQLIGDTLISHFDLVQQTAHQLIRKQKLSVLQDRIWQKWLTEFRDFSPTGSAHLVIDEIQEIKRQPPILPTFVNTKQAAFELKKAFRAIFKIGTIRNKLINQQPLDEVEDNLWRGLYYTGVPHAGNPAFFSTADLLMLIDLETSVNNMKPEIDWAKIALIYPL</sequence>
<gene>
    <name evidence="1" type="ORF">P0Y53_01315</name>
</gene>
<evidence type="ECO:0000313" key="2">
    <source>
        <dbReference type="Proteomes" id="UP001220610"/>
    </source>
</evidence>
<evidence type="ECO:0000313" key="1">
    <source>
        <dbReference type="EMBL" id="WEK36126.1"/>
    </source>
</evidence>
<organism evidence="1 2">
    <name type="scientific">Candidatus Pseudobacter hemicellulosilyticus</name>
    <dbReference type="NCBI Taxonomy" id="3121375"/>
    <lineage>
        <taxon>Bacteria</taxon>
        <taxon>Pseudomonadati</taxon>
        <taxon>Bacteroidota</taxon>
        <taxon>Chitinophagia</taxon>
        <taxon>Chitinophagales</taxon>
        <taxon>Chitinophagaceae</taxon>
        <taxon>Pseudobacter</taxon>
    </lineage>
</organism>
<dbReference type="EMBL" id="CP119311">
    <property type="protein sequence ID" value="WEK36126.1"/>
    <property type="molecule type" value="Genomic_DNA"/>
</dbReference>
<protein>
    <submittedName>
        <fullName evidence="1">Uncharacterized protein</fullName>
    </submittedName>
</protein>
<accession>A0AAJ6BIB9</accession>
<reference evidence="1" key="1">
    <citation type="submission" date="2023-03" db="EMBL/GenBank/DDBJ databases">
        <title>Andean soil-derived lignocellulolytic bacterial consortium as a source of novel taxa and putative plastic-active enzymes.</title>
        <authorList>
            <person name="Diaz-Garcia L."/>
            <person name="Chuvochina M."/>
            <person name="Feuerriegel G."/>
            <person name="Bunk B."/>
            <person name="Sproer C."/>
            <person name="Streit W.R."/>
            <person name="Rodriguez L.M."/>
            <person name="Overmann J."/>
            <person name="Jimenez D.J."/>
        </authorList>
    </citation>
    <scope>NUCLEOTIDE SEQUENCE</scope>
    <source>
        <strain evidence="1">MAG 7</strain>
    </source>
</reference>